<dbReference type="Proteomes" id="UP000789572">
    <property type="component" value="Unassembled WGS sequence"/>
</dbReference>
<comment type="similarity">
    <text evidence="1">Belongs to the eIF-2B alpha/beta/delta subunits family.</text>
</comment>
<feature type="domain" description="SGF29 C-terminal" evidence="4">
    <location>
        <begin position="198"/>
        <end position="338"/>
    </location>
</feature>
<feature type="region of interest" description="Disordered" evidence="3">
    <location>
        <begin position="164"/>
        <end position="196"/>
    </location>
</feature>
<protein>
    <submittedName>
        <fullName evidence="5">6703_t:CDS:1</fullName>
    </submittedName>
</protein>
<dbReference type="EMBL" id="CAJVPJ010000977">
    <property type="protein sequence ID" value="CAG8568817.1"/>
    <property type="molecule type" value="Genomic_DNA"/>
</dbReference>
<dbReference type="CDD" id="cd20393">
    <property type="entry name" value="Tudor_SGF29_rpt1"/>
    <property type="match status" value="1"/>
</dbReference>
<dbReference type="InterPro" id="IPR010750">
    <property type="entry name" value="SGF29_tudor-like_dom"/>
</dbReference>
<sequence>MPPTPLKKQKPDRQDRRSEPQESEEEWALWKKIQTLQETLEKHEETGIDLAEQVNKLVAKANELESANDEEERQNLHIKMRELCNQGIETSRRESSTAKQLAEEIDQLMTLLRSKESRKSPKGTLLTVKAFMRLITSIYCEMFFIDSRPSASNSLSFNASLSSSSISTTLDDGSRSPIKKRKLKEDNPKPKKLKTPRKTNTILPAQMVAAKQPKAKDPEENWILATVIAYNEDSNTYDVEDADEESAGKAPNERFRVPAKHVIPLSKSGQQFPYFAAHHTVLALYPLTTCFYKAEVVTPPSKTGSQKSQYIVAFEDDDGMHRAVEAVNVLDYPKVSAEKIEFGRVDSDNRCD</sequence>
<dbReference type="InterPro" id="IPR047288">
    <property type="entry name" value="Tudor_SGF29_rpt1"/>
</dbReference>
<dbReference type="PANTHER" id="PTHR21539">
    <property type="entry name" value="SAGA-ASSOCIATED FACTOR 29"/>
    <property type="match status" value="1"/>
</dbReference>
<accession>A0A9N9FYC0</accession>
<evidence type="ECO:0000259" key="4">
    <source>
        <dbReference type="PROSITE" id="PS51518"/>
    </source>
</evidence>
<dbReference type="InterPro" id="IPR000649">
    <property type="entry name" value="IF-2B-related"/>
</dbReference>
<keyword evidence="6" id="KW-1185">Reference proteome</keyword>
<evidence type="ECO:0000313" key="5">
    <source>
        <dbReference type="EMBL" id="CAG8568817.1"/>
    </source>
</evidence>
<gene>
    <name evidence="5" type="ORF">POCULU_LOCUS5886</name>
</gene>
<organism evidence="5 6">
    <name type="scientific">Paraglomus occultum</name>
    <dbReference type="NCBI Taxonomy" id="144539"/>
    <lineage>
        <taxon>Eukaryota</taxon>
        <taxon>Fungi</taxon>
        <taxon>Fungi incertae sedis</taxon>
        <taxon>Mucoromycota</taxon>
        <taxon>Glomeromycotina</taxon>
        <taxon>Glomeromycetes</taxon>
        <taxon>Paraglomerales</taxon>
        <taxon>Paraglomeraceae</taxon>
        <taxon>Paraglomus</taxon>
    </lineage>
</organism>
<dbReference type="PROSITE" id="PS51518">
    <property type="entry name" value="SGF29_C"/>
    <property type="match status" value="1"/>
</dbReference>
<evidence type="ECO:0000256" key="1">
    <source>
        <dbReference type="RuleBase" id="RU003814"/>
    </source>
</evidence>
<dbReference type="Pfam" id="PF07039">
    <property type="entry name" value="SGF29_Tudor"/>
    <property type="match status" value="1"/>
</dbReference>
<reference evidence="5" key="1">
    <citation type="submission" date="2021-06" db="EMBL/GenBank/DDBJ databases">
        <authorList>
            <person name="Kallberg Y."/>
            <person name="Tangrot J."/>
            <person name="Rosling A."/>
        </authorList>
    </citation>
    <scope>NUCLEOTIDE SEQUENCE</scope>
    <source>
        <strain evidence="5">IA702</strain>
    </source>
</reference>
<comment type="caution">
    <text evidence="5">The sequence shown here is derived from an EMBL/GenBank/DDBJ whole genome shotgun (WGS) entry which is preliminary data.</text>
</comment>
<feature type="coiled-coil region" evidence="2">
    <location>
        <begin position="33"/>
        <end position="118"/>
    </location>
</feature>
<feature type="region of interest" description="Disordered" evidence="3">
    <location>
        <begin position="1"/>
        <end position="26"/>
    </location>
</feature>
<dbReference type="Pfam" id="PF01008">
    <property type="entry name" value="IF-2B"/>
    <property type="match status" value="1"/>
</dbReference>
<dbReference type="InterPro" id="IPR037802">
    <property type="entry name" value="SGF29"/>
</dbReference>
<dbReference type="Gene3D" id="2.30.30.140">
    <property type="match status" value="2"/>
</dbReference>
<evidence type="ECO:0000256" key="2">
    <source>
        <dbReference type="SAM" id="Coils"/>
    </source>
</evidence>
<proteinExistence type="inferred from homology"/>
<evidence type="ECO:0000256" key="3">
    <source>
        <dbReference type="SAM" id="MobiDB-lite"/>
    </source>
</evidence>
<feature type="compositionally biased region" description="Basic and acidic residues" evidence="3">
    <location>
        <begin position="9"/>
        <end position="20"/>
    </location>
</feature>
<name>A0A9N9FYC0_9GLOM</name>
<keyword evidence="2" id="KW-0175">Coiled coil</keyword>
<dbReference type="PANTHER" id="PTHR21539:SF0">
    <property type="entry name" value="SAGA-ASSOCIATED FACTOR 29"/>
    <property type="match status" value="1"/>
</dbReference>
<dbReference type="GO" id="GO:0000124">
    <property type="term" value="C:SAGA complex"/>
    <property type="evidence" value="ECO:0007669"/>
    <property type="project" value="InterPro"/>
</dbReference>
<evidence type="ECO:0000313" key="6">
    <source>
        <dbReference type="Proteomes" id="UP000789572"/>
    </source>
</evidence>
<dbReference type="AlphaFoldDB" id="A0A9N9FYC0"/>
<dbReference type="OrthoDB" id="10265994at2759"/>